<gene>
    <name evidence="1" type="ORF">VOI36_21720</name>
</gene>
<accession>A0ABU9WL57</accession>
<comment type="caution">
    <text evidence="1">The sequence shown here is derived from an EMBL/GenBank/DDBJ whole genome shotgun (WGS) entry which is preliminary data.</text>
</comment>
<evidence type="ECO:0000313" key="1">
    <source>
        <dbReference type="EMBL" id="MEN2472529.1"/>
    </source>
</evidence>
<reference evidence="1 2" key="1">
    <citation type="submission" date="2024-05" db="EMBL/GenBank/DDBJ databases">
        <title>Burkholderia sp. Nov. a novel bacteria isolated from rhizosphere soil of Camellia sinensis.</title>
        <authorList>
            <person name="Dong Y."/>
        </authorList>
    </citation>
    <scope>NUCLEOTIDE SEQUENCE [LARGE SCALE GENOMIC DNA]</scope>
    <source>
        <strain evidence="1 2">GS2Y</strain>
    </source>
</reference>
<sequence>MSIDHPEFYEASKTVARKLFCALYYMWTGRSLTSLGGIVFLWTSNAHGMDQLLITENLRPLLAHFPPIQRGCSMLSDQFVFAYTLIDADPPSALFVVQFTDSVAMIGAVFGDILGVGVFDQIPDVENHQVFPYRWTE</sequence>
<name>A0ABU9WL57_9BURK</name>
<dbReference type="Proteomes" id="UP001466933">
    <property type="component" value="Unassembled WGS sequence"/>
</dbReference>
<proteinExistence type="predicted"/>
<dbReference type="RefSeq" id="WP_343493445.1">
    <property type="nucleotide sequence ID" value="NZ_JBCPYA010000009.1"/>
</dbReference>
<organism evidence="1 2">
    <name type="scientific">Burkholderia theae</name>
    <dbReference type="NCBI Taxonomy" id="3143496"/>
    <lineage>
        <taxon>Bacteria</taxon>
        <taxon>Pseudomonadati</taxon>
        <taxon>Pseudomonadota</taxon>
        <taxon>Betaproteobacteria</taxon>
        <taxon>Burkholderiales</taxon>
        <taxon>Burkholderiaceae</taxon>
        <taxon>Burkholderia</taxon>
    </lineage>
</organism>
<dbReference type="EMBL" id="JBCPYA010000009">
    <property type="protein sequence ID" value="MEN2472529.1"/>
    <property type="molecule type" value="Genomic_DNA"/>
</dbReference>
<keyword evidence="2" id="KW-1185">Reference proteome</keyword>
<evidence type="ECO:0000313" key="2">
    <source>
        <dbReference type="Proteomes" id="UP001466933"/>
    </source>
</evidence>
<protein>
    <submittedName>
        <fullName evidence="1">Uncharacterized protein</fullName>
    </submittedName>
</protein>